<evidence type="ECO:0000313" key="1">
    <source>
        <dbReference type="EMBL" id="MBI6624929.1"/>
    </source>
</evidence>
<dbReference type="RefSeq" id="WP_169903057.1">
    <property type="nucleotide sequence ID" value="NZ_CAUQUF010000002.1"/>
</dbReference>
<dbReference type="EMBL" id="JAEILH010000021">
    <property type="protein sequence ID" value="MBI6624929.1"/>
    <property type="molecule type" value="Genomic_DNA"/>
</dbReference>
<protein>
    <submittedName>
        <fullName evidence="1">Uncharacterized protein</fullName>
    </submittedName>
</protein>
<evidence type="ECO:0000313" key="2">
    <source>
        <dbReference type="Proteomes" id="UP000645865"/>
    </source>
</evidence>
<comment type="caution">
    <text evidence="1">The sequence shown here is derived from an EMBL/GenBank/DDBJ whole genome shotgun (WGS) entry which is preliminary data.</text>
</comment>
<proteinExistence type="predicted"/>
<organism evidence="1 2">
    <name type="scientific">Pseudomonas rhodesiae</name>
    <dbReference type="NCBI Taxonomy" id="76760"/>
    <lineage>
        <taxon>Bacteria</taxon>
        <taxon>Pseudomonadati</taxon>
        <taxon>Pseudomonadota</taxon>
        <taxon>Gammaproteobacteria</taxon>
        <taxon>Pseudomonadales</taxon>
        <taxon>Pseudomonadaceae</taxon>
        <taxon>Pseudomonas</taxon>
    </lineage>
</organism>
<accession>A0A8I1E4X6</accession>
<name>A0A8I1E4X6_9PSED</name>
<reference evidence="1" key="1">
    <citation type="submission" date="2020-12" db="EMBL/GenBank/DDBJ databases">
        <title>Comparative genomic insights into the epidemiology and virulence of plant pathogenic Pseudomonads from Turkey.</title>
        <authorList>
            <person name="Dillon M."/>
            <person name="Ruiz-Bedoya T."/>
            <person name="Bendalovic-Torma C."/>
            <person name="Guttman K.M."/>
            <person name="Kwak H."/>
            <person name="Middleton M.A."/>
            <person name="Wang P.W."/>
            <person name="Horuz S."/>
            <person name="Aysan Y."/>
            <person name="Guttman D.S."/>
        </authorList>
    </citation>
    <scope>NUCLEOTIDE SEQUENCE</scope>
    <source>
        <strain evidence="1">S5_IA_3a</strain>
    </source>
</reference>
<sequence length="96" mass="10162">MAVKQVFETYVYDLGMSSTARMPFVMTGINATHGNACGATPQGVSVGNHYARRAVSELVRVELRAATIVTAPLDREGLGIQMASCYAGPLNRKSAG</sequence>
<dbReference type="Proteomes" id="UP000645865">
    <property type="component" value="Unassembled WGS sequence"/>
</dbReference>
<gene>
    <name evidence="1" type="ORF">YA0853_14850</name>
</gene>
<dbReference type="AlphaFoldDB" id="A0A8I1E4X6"/>